<comment type="caution">
    <text evidence="1">The sequence shown here is derived from an EMBL/GenBank/DDBJ whole genome shotgun (WGS) entry which is preliminary data.</text>
</comment>
<keyword evidence="2" id="KW-1185">Reference proteome</keyword>
<accession>A0A9D4X486</accession>
<organism evidence="1 2">
    <name type="scientific">Pisum sativum</name>
    <name type="common">Garden pea</name>
    <name type="synonym">Lathyrus oleraceus</name>
    <dbReference type="NCBI Taxonomy" id="3888"/>
    <lineage>
        <taxon>Eukaryota</taxon>
        <taxon>Viridiplantae</taxon>
        <taxon>Streptophyta</taxon>
        <taxon>Embryophyta</taxon>
        <taxon>Tracheophyta</taxon>
        <taxon>Spermatophyta</taxon>
        <taxon>Magnoliopsida</taxon>
        <taxon>eudicotyledons</taxon>
        <taxon>Gunneridae</taxon>
        <taxon>Pentapetalae</taxon>
        <taxon>rosids</taxon>
        <taxon>fabids</taxon>
        <taxon>Fabales</taxon>
        <taxon>Fabaceae</taxon>
        <taxon>Papilionoideae</taxon>
        <taxon>50 kb inversion clade</taxon>
        <taxon>NPAAA clade</taxon>
        <taxon>Hologalegina</taxon>
        <taxon>IRL clade</taxon>
        <taxon>Fabeae</taxon>
        <taxon>Lathyrus</taxon>
    </lineage>
</organism>
<proteinExistence type="predicted"/>
<evidence type="ECO:0000313" key="2">
    <source>
        <dbReference type="Proteomes" id="UP001058974"/>
    </source>
</evidence>
<gene>
    <name evidence="1" type="ORF">KIW84_058157</name>
</gene>
<dbReference type="AlphaFoldDB" id="A0A9D4X486"/>
<dbReference type="Gramene" id="Psat05G0815700-T1">
    <property type="protein sequence ID" value="KAI5413906.1"/>
    <property type="gene ID" value="KIW84_058157"/>
</dbReference>
<evidence type="ECO:0000313" key="1">
    <source>
        <dbReference type="EMBL" id="KAI5413906.1"/>
    </source>
</evidence>
<protein>
    <recommendedName>
        <fullName evidence="3">Reverse transcriptase domain-containing protein</fullName>
    </recommendedName>
</protein>
<dbReference type="EMBL" id="JAMSHJ010000005">
    <property type="protein sequence ID" value="KAI5413906.1"/>
    <property type="molecule type" value="Genomic_DNA"/>
</dbReference>
<name>A0A9D4X486_PEA</name>
<reference evidence="1 2" key="1">
    <citation type="journal article" date="2022" name="Nat. Genet.">
        <title>Improved pea reference genome and pan-genome highlight genomic features and evolutionary characteristics.</title>
        <authorList>
            <person name="Yang T."/>
            <person name="Liu R."/>
            <person name="Luo Y."/>
            <person name="Hu S."/>
            <person name="Wang D."/>
            <person name="Wang C."/>
            <person name="Pandey M.K."/>
            <person name="Ge S."/>
            <person name="Xu Q."/>
            <person name="Li N."/>
            <person name="Li G."/>
            <person name="Huang Y."/>
            <person name="Saxena R.K."/>
            <person name="Ji Y."/>
            <person name="Li M."/>
            <person name="Yan X."/>
            <person name="He Y."/>
            <person name="Liu Y."/>
            <person name="Wang X."/>
            <person name="Xiang C."/>
            <person name="Varshney R.K."/>
            <person name="Ding H."/>
            <person name="Gao S."/>
            <person name="Zong X."/>
        </authorList>
    </citation>
    <scope>NUCLEOTIDE SEQUENCE [LARGE SCALE GENOMIC DNA]</scope>
    <source>
        <strain evidence="1 2">cv. Zhongwan 6</strain>
    </source>
</reference>
<sequence length="99" mass="11680">MSKPLSNMKTHIVKARSELMKAQQKLIINRMNIHKIEEVKKCTEEVIKSHEFEEFNINVEYTMIMKAMRGIRKGGPISPLLLFINMEYMNMEYVFVQDA</sequence>
<evidence type="ECO:0008006" key="3">
    <source>
        <dbReference type="Google" id="ProtNLM"/>
    </source>
</evidence>
<dbReference type="Proteomes" id="UP001058974">
    <property type="component" value="Chromosome 5"/>
</dbReference>